<evidence type="ECO:0000313" key="3">
    <source>
        <dbReference type="Proteomes" id="UP001174694"/>
    </source>
</evidence>
<keyword evidence="3" id="KW-1185">Reference proteome</keyword>
<evidence type="ECO:0000313" key="2">
    <source>
        <dbReference type="EMBL" id="KAJ9157697.1"/>
    </source>
</evidence>
<dbReference type="Proteomes" id="UP001174694">
    <property type="component" value="Unassembled WGS sequence"/>
</dbReference>
<sequence>MKAQSSSASNPFKLPVRRGWELLWGTSSDRAMTDYSTPGSAETAAQGVGRAAALSRAGNRPTAEHLA</sequence>
<comment type="caution">
    <text evidence="2">The sequence shown here is derived from an EMBL/GenBank/DDBJ whole genome shotgun (WGS) entry which is preliminary data.</text>
</comment>
<feature type="region of interest" description="Disordered" evidence="1">
    <location>
        <begin position="33"/>
        <end position="67"/>
    </location>
</feature>
<protein>
    <submittedName>
        <fullName evidence="2">Uncharacterized protein</fullName>
    </submittedName>
</protein>
<evidence type="ECO:0000256" key="1">
    <source>
        <dbReference type="SAM" id="MobiDB-lite"/>
    </source>
</evidence>
<proteinExistence type="predicted"/>
<dbReference type="EMBL" id="JANBVO010000001">
    <property type="protein sequence ID" value="KAJ9157697.1"/>
    <property type="molecule type" value="Genomic_DNA"/>
</dbReference>
<reference evidence="2" key="1">
    <citation type="submission" date="2022-07" db="EMBL/GenBank/DDBJ databases">
        <title>Fungi with potential for degradation of polypropylene.</title>
        <authorList>
            <person name="Gostincar C."/>
        </authorList>
    </citation>
    <scope>NUCLEOTIDE SEQUENCE</scope>
    <source>
        <strain evidence="2">EXF-13308</strain>
    </source>
</reference>
<accession>A0AA38RVV9</accession>
<dbReference type="AlphaFoldDB" id="A0AA38RVV9"/>
<name>A0AA38RVV9_9PEZI</name>
<gene>
    <name evidence="2" type="ORF">NKR23_g785</name>
</gene>
<organism evidence="2 3">
    <name type="scientific">Pleurostoma richardsiae</name>
    <dbReference type="NCBI Taxonomy" id="41990"/>
    <lineage>
        <taxon>Eukaryota</taxon>
        <taxon>Fungi</taxon>
        <taxon>Dikarya</taxon>
        <taxon>Ascomycota</taxon>
        <taxon>Pezizomycotina</taxon>
        <taxon>Sordariomycetes</taxon>
        <taxon>Sordariomycetidae</taxon>
        <taxon>Calosphaeriales</taxon>
        <taxon>Pleurostomataceae</taxon>
        <taxon>Pleurostoma</taxon>
    </lineage>
</organism>